<keyword evidence="15" id="KW-1185">Reference proteome</keyword>
<organism evidence="14 15">
    <name type="scientific">Marinobacterium rhizophilum</name>
    <dbReference type="NCBI Taxonomy" id="420402"/>
    <lineage>
        <taxon>Bacteria</taxon>
        <taxon>Pseudomonadati</taxon>
        <taxon>Pseudomonadota</taxon>
        <taxon>Gammaproteobacteria</taxon>
        <taxon>Oceanospirillales</taxon>
        <taxon>Oceanospirillaceae</taxon>
        <taxon>Marinobacterium</taxon>
    </lineage>
</organism>
<evidence type="ECO:0000256" key="4">
    <source>
        <dbReference type="ARBA" id="ARBA00022714"/>
    </source>
</evidence>
<dbReference type="InterPro" id="IPR009010">
    <property type="entry name" value="Asp_de-COase-like_dom_sf"/>
</dbReference>
<dbReference type="Proteomes" id="UP001058461">
    <property type="component" value="Chromosome"/>
</dbReference>
<gene>
    <name evidence="14" type="primary">fdhF</name>
    <name evidence="14" type="ORF">KDW95_05680</name>
</gene>
<keyword evidence="3" id="KW-0004">4Fe-4S</keyword>
<dbReference type="Gene3D" id="3.40.50.740">
    <property type="match status" value="1"/>
</dbReference>
<dbReference type="PROSITE" id="PS51085">
    <property type="entry name" value="2FE2S_FER_2"/>
    <property type="match status" value="1"/>
</dbReference>
<dbReference type="CDD" id="cd00508">
    <property type="entry name" value="MopB_CT_Fdh-Nap-like"/>
    <property type="match status" value="1"/>
</dbReference>
<comment type="similarity">
    <text evidence="1">Belongs to the complex I 75 kDa subunit family.</text>
</comment>
<dbReference type="Gene3D" id="2.40.40.20">
    <property type="match status" value="1"/>
</dbReference>
<dbReference type="Pfam" id="PF10588">
    <property type="entry name" value="NADH-G_4Fe-4S_3"/>
    <property type="match status" value="1"/>
</dbReference>
<evidence type="ECO:0000313" key="15">
    <source>
        <dbReference type="Proteomes" id="UP001058461"/>
    </source>
</evidence>
<feature type="domain" description="2Fe-2S ferredoxin-type" evidence="10">
    <location>
        <begin position="20"/>
        <end position="98"/>
    </location>
</feature>
<dbReference type="Pfam" id="PF13510">
    <property type="entry name" value="Fer2_4"/>
    <property type="match status" value="1"/>
</dbReference>
<dbReference type="CDD" id="cd00207">
    <property type="entry name" value="fer2"/>
    <property type="match status" value="1"/>
</dbReference>
<feature type="domain" description="4Fe-4S ferredoxin-type" evidence="11">
    <location>
        <begin position="203"/>
        <end position="232"/>
    </location>
</feature>
<dbReference type="InterPro" id="IPR017900">
    <property type="entry name" value="4Fe4S_Fe_S_CS"/>
</dbReference>
<dbReference type="SMART" id="SM00926">
    <property type="entry name" value="Molybdop_Fe4S4"/>
    <property type="match status" value="1"/>
</dbReference>
<comment type="similarity">
    <text evidence="2">In the C-terminal section; belongs to the prokaryotic molybdopterin-containing oxidoreductase family.</text>
</comment>
<dbReference type="InterPro" id="IPR041924">
    <property type="entry name" value="Formate_Dh-H_N"/>
</dbReference>
<dbReference type="InterPro" id="IPR019574">
    <property type="entry name" value="NADH_UbQ_OxRdtase_Gsu_4Fe4S-bd"/>
</dbReference>
<dbReference type="InterPro" id="IPR006963">
    <property type="entry name" value="Mopterin_OxRdtase_4Fe-4S_dom"/>
</dbReference>
<evidence type="ECO:0000259" key="13">
    <source>
        <dbReference type="PROSITE" id="PS51839"/>
    </source>
</evidence>
<evidence type="ECO:0000256" key="8">
    <source>
        <dbReference type="ARBA" id="ARBA00023004"/>
    </source>
</evidence>
<dbReference type="InterPro" id="IPR036010">
    <property type="entry name" value="2Fe-2S_ferredoxin-like_sf"/>
</dbReference>
<dbReference type="PROSITE" id="PS51379">
    <property type="entry name" value="4FE4S_FER_2"/>
    <property type="match status" value="2"/>
</dbReference>
<evidence type="ECO:0000256" key="3">
    <source>
        <dbReference type="ARBA" id="ARBA00022485"/>
    </source>
</evidence>
<dbReference type="InterPro" id="IPR006655">
    <property type="entry name" value="Mopterin_OxRdtase_prok_CS"/>
</dbReference>
<dbReference type="Pfam" id="PF01568">
    <property type="entry name" value="Molydop_binding"/>
    <property type="match status" value="1"/>
</dbReference>
<dbReference type="PROSITE" id="PS51839">
    <property type="entry name" value="4FE4S_HC3"/>
    <property type="match status" value="1"/>
</dbReference>
<dbReference type="SUPFAM" id="SSF54292">
    <property type="entry name" value="2Fe-2S ferredoxin-like"/>
    <property type="match status" value="1"/>
</dbReference>
<evidence type="ECO:0000259" key="11">
    <source>
        <dbReference type="PROSITE" id="PS51379"/>
    </source>
</evidence>
<dbReference type="InterPro" id="IPR017896">
    <property type="entry name" value="4Fe4S_Fe-S-bd"/>
</dbReference>
<evidence type="ECO:0000256" key="5">
    <source>
        <dbReference type="ARBA" id="ARBA00022723"/>
    </source>
</evidence>
<dbReference type="NCBIfam" id="TIGR01591">
    <property type="entry name" value="Fdh-alpha"/>
    <property type="match status" value="1"/>
</dbReference>
<keyword evidence="6" id="KW-0677">Repeat</keyword>
<dbReference type="RefSeq" id="WP_255855318.1">
    <property type="nucleotide sequence ID" value="NZ_CP073347.1"/>
</dbReference>
<dbReference type="EMBL" id="CP073347">
    <property type="protein sequence ID" value="UTW13152.1"/>
    <property type="molecule type" value="Genomic_DNA"/>
</dbReference>
<evidence type="ECO:0000256" key="7">
    <source>
        <dbReference type="ARBA" id="ARBA00023002"/>
    </source>
</evidence>
<keyword evidence="4" id="KW-0001">2Fe-2S</keyword>
<dbReference type="InterPro" id="IPR050123">
    <property type="entry name" value="Prok_molybdopt-oxidoreductase"/>
</dbReference>
<dbReference type="SUPFAM" id="SSF50692">
    <property type="entry name" value="ADC-like"/>
    <property type="match status" value="1"/>
</dbReference>
<feature type="domain" description="4Fe-4S ferredoxin-type" evidence="11">
    <location>
        <begin position="160"/>
        <end position="191"/>
    </location>
</feature>
<keyword evidence="5" id="KW-0479">Metal-binding</keyword>
<keyword evidence="9" id="KW-0411">Iron-sulfur</keyword>
<dbReference type="Pfam" id="PF04879">
    <property type="entry name" value="Molybdop_Fe4S4"/>
    <property type="match status" value="1"/>
</dbReference>
<feature type="domain" description="4Fe-4S Mo/W bis-MGD-type" evidence="12">
    <location>
        <begin position="239"/>
        <end position="295"/>
    </location>
</feature>
<reference evidence="14" key="1">
    <citation type="submission" date="2021-04" db="EMBL/GenBank/DDBJ databases">
        <title>Oceanospirillales bacteria with DddD are important DMSP degraders in coastal seawater.</title>
        <authorList>
            <person name="Liu J."/>
        </authorList>
    </citation>
    <scope>NUCLEOTIDE SEQUENCE</scope>
    <source>
        <strain evidence="14">D13-1</strain>
    </source>
</reference>
<protein>
    <submittedName>
        <fullName evidence="14">Formate dehydrogenase subunit alpha</fullName>
    </submittedName>
</protein>
<evidence type="ECO:0000256" key="6">
    <source>
        <dbReference type="ARBA" id="ARBA00022737"/>
    </source>
</evidence>
<evidence type="ECO:0000259" key="12">
    <source>
        <dbReference type="PROSITE" id="PS51669"/>
    </source>
</evidence>
<dbReference type="InterPro" id="IPR006656">
    <property type="entry name" value="Mopterin_OxRdtase"/>
</dbReference>
<dbReference type="CDD" id="cd02753">
    <property type="entry name" value="MopB_Formate-Dh-H"/>
    <property type="match status" value="1"/>
</dbReference>
<dbReference type="Gene3D" id="2.20.25.90">
    <property type="entry name" value="ADC-like domains"/>
    <property type="match status" value="1"/>
</dbReference>
<evidence type="ECO:0000259" key="10">
    <source>
        <dbReference type="PROSITE" id="PS51085"/>
    </source>
</evidence>
<evidence type="ECO:0000256" key="2">
    <source>
        <dbReference type="ARBA" id="ARBA00007023"/>
    </source>
</evidence>
<dbReference type="Gene3D" id="3.10.20.740">
    <property type="match status" value="1"/>
</dbReference>
<dbReference type="SMART" id="SM00929">
    <property type="entry name" value="NADH-G_4Fe-4S_3"/>
    <property type="match status" value="1"/>
</dbReference>
<feature type="domain" description="4Fe-4S His(Cys)3-ligated-type" evidence="13">
    <location>
        <begin position="98"/>
        <end position="137"/>
    </location>
</feature>
<dbReference type="Gene3D" id="3.30.70.20">
    <property type="match status" value="1"/>
</dbReference>
<dbReference type="InterPro" id="IPR006478">
    <property type="entry name" value="Formate_DH_asu"/>
</dbReference>
<dbReference type="Pfam" id="PF12838">
    <property type="entry name" value="Fer4_7"/>
    <property type="match status" value="1"/>
</dbReference>
<accession>A0ABY5HL86</accession>
<dbReference type="PROSITE" id="PS00198">
    <property type="entry name" value="4FE4S_FER_1"/>
    <property type="match status" value="1"/>
</dbReference>
<dbReference type="PANTHER" id="PTHR43105">
    <property type="entry name" value="RESPIRATORY NITRATE REDUCTASE"/>
    <property type="match status" value="1"/>
</dbReference>
<keyword evidence="7" id="KW-0560">Oxidoreductase</keyword>
<evidence type="ECO:0000256" key="9">
    <source>
        <dbReference type="ARBA" id="ARBA00023014"/>
    </source>
</evidence>
<dbReference type="InterPro" id="IPR001041">
    <property type="entry name" value="2Fe-2S_ferredoxin-type"/>
</dbReference>
<dbReference type="PANTHER" id="PTHR43105:SF14">
    <property type="entry name" value="FORMATE DEHYDROGENASE H"/>
    <property type="match status" value="1"/>
</dbReference>
<dbReference type="SUPFAM" id="SSF53706">
    <property type="entry name" value="Formate dehydrogenase/DMSO reductase, domains 1-3"/>
    <property type="match status" value="1"/>
</dbReference>
<proteinExistence type="inferred from homology"/>
<evidence type="ECO:0000313" key="14">
    <source>
        <dbReference type="EMBL" id="UTW13152.1"/>
    </source>
</evidence>
<keyword evidence="8" id="KW-0408">Iron</keyword>
<dbReference type="PROSITE" id="PS00932">
    <property type="entry name" value="MOLYBDOPTERIN_PROK_3"/>
    <property type="match status" value="1"/>
</dbReference>
<name>A0ABY5HL86_9GAMM</name>
<sequence>MLQHFDPSKDYGTPARLSETLVTLEIDGVQVSVPEGTSVMRAASLHDINIPKLCATDNLEAFGSCRLCAVQIEGRRGYPASCTTPAEAGMKVSTQNGKLAKLRRNIMELYISDHPLDCLTCPANGDCELQDMAGAVGLRDVRYGFDGENHLDAETDSSNPYFSFDASKCIVCSRCVRACEDVQGTFALTIEGRGFDSKVAAGQGGDFMSSDCVSCGACVQACPTSTLMEKSVIDAGQPEHSVVTTCAYCGVGCSFKAEMKGDQVIRMVPYKGGDANHGHSCVKGRFAFGYATHADRIKQPMIRDSIDQPWREVSWEEAIGFAARRLKEVQGKYGRESIGGITSSRCTNEETYLVQKLVRAGFRNNNTDTCARVCHSPTGFGLKATLGESAGTQTFDSVMQSDVIIVIGANPTDAHPVFGSLMRKRLREGAELIVADPRKIDLLKTPHLKDAQHLPLRPGTNVALINALAHTIIDEGLEDSAFIASRCDDKGYQAWRSFISDVRNSPEQMESVTGVAAEAVRRAARTYAKAPNGAIYYGLGVTEHSQGSTMVMGIANLALATGNIGREGVGVNPLRGQNNVQGSCDMGSFPHELPGYQHVSDDSARARFEQVWGVTLDDEPGLRIPNMFDSAIAGTFKALYVQGEDIAQSDPNTHHVEAALKSLDCLIVQDIFLNETAKFAHVLLPGSSFLEKNGTFTNAERRINRVRKVMPAIAGKEDWEVTQDLANALGYPMNYSHPSEIMDEIASLTPTFTGVSYDRLEELGSIQWPCNDQHPDGMPTMHVEDFPIGRGQFAITEYVATEERTNRRFPLLLTTGRILSQYNVGAQTRRTENQAWHDEDVLEVHPSDAELRGISDGDWLGISSRAGQTVLRARISDRMLPGVVYTTFHHPGSGANVITTDSSDWATNCPEYKVTAVQVEKVSQPSEWQQNFQAFEKLQHQLLKGDAATLASGNGAG</sequence>
<dbReference type="Pfam" id="PF00384">
    <property type="entry name" value="Molybdopterin"/>
    <property type="match status" value="1"/>
</dbReference>
<dbReference type="Gene3D" id="3.40.228.10">
    <property type="entry name" value="Dimethylsulfoxide Reductase, domain 2"/>
    <property type="match status" value="1"/>
</dbReference>
<dbReference type="SUPFAM" id="SSF54862">
    <property type="entry name" value="4Fe-4S ferredoxins"/>
    <property type="match status" value="1"/>
</dbReference>
<dbReference type="PIRSF" id="PIRSF036643">
    <property type="entry name" value="FDH_alpha"/>
    <property type="match status" value="1"/>
</dbReference>
<dbReference type="PROSITE" id="PS51669">
    <property type="entry name" value="4FE4S_MOW_BIS_MGD"/>
    <property type="match status" value="1"/>
</dbReference>
<dbReference type="InterPro" id="IPR006657">
    <property type="entry name" value="MoPterin_dinucl-bd_dom"/>
</dbReference>
<evidence type="ECO:0000256" key="1">
    <source>
        <dbReference type="ARBA" id="ARBA00005404"/>
    </source>
</evidence>